<reference evidence="2" key="2">
    <citation type="submission" date="2023-06" db="EMBL/GenBank/DDBJ databases">
        <authorList>
            <consortium name="Lawrence Berkeley National Laboratory"/>
            <person name="Haridas S."/>
            <person name="Hensen N."/>
            <person name="Bonometti L."/>
            <person name="Westerberg I."/>
            <person name="Brannstrom I.O."/>
            <person name="Guillou S."/>
            <person name="Cros-Aarteil S."/>
            <person name="Calhoun S."/>
            <person name="Kuo A."/>
            <person name="Mondo S."/>
            <person name="Pangilinan J."/>
            <person name="Riley R."/>
            <person name="Labutti K."/>
            <person name="Andreopoulos B."/>
            <person name="Lipzen A."/>
            <person name="Chen C."/>
            <person name="Yanf M."/>
            <person name="Daum C."/>
            <person name="Ng V."/>
            <person name="Clum A."/>
            <person name="Steindorff A."/>
            <person name="Ohm R."/>
            <person name="Martin F."/>
            <person name="Silar P."/>
            <person name="Natvig D."/>
            <person name="Lalanne C."/>
            <person name="Gautier V."/>
            <person name="Ament-Velasquez S.L."/>
            <person name="Kruys A."/>
            <person name="Hutchinson M.I."/>
            <person name="Powell A.J."/>
            <person name="Barry K."/>
            <person name="Miller A.N."/>
            <person name="Grigoriev I.V."/>
            <person name="Debuchy R."/>
            <person name="Gladieux P."/>
            <person name="Thoren M.H."/>
            <person name="Johannesson H."/>
        </authorList>
    </citation>
    <scope>NUCLEOTIDE SEQUENCE</scope>
    <source>
        <strain evidence="2">SMH4131-1</strain>
    </source>
</reference>
<evidence type="ECO:0000256" key="1">
    <source>
        <dbReference type="SAM" id="MobiDB-lite"/>
    </source>
</evidence>
<evidence type="ECO:0000313" key="3">
    <source>
        <dbReference type="Proteomes" id="UP001286456"/>
    </source>
</evidence>
<evidence type="ECO:0008006" key="4">
    <source>
        <dbReference type="Google" id="ProtNLM"/>
    </source>
</evidence>
<proteinExistence type="predicted"/>
<evidence type="ECO:0000313" key="2">
    <source>
        <dbReference type="EMBL" id="KAK3327750.1"/>
    </source>
</evidence>
<name>A0AAE0IMP7_9PEZI</name>
<dbReference type="Proteomes" id="UP001286456">
    <property type="component" value="Unassembled WGS sequence"/>
</dbReference>
<feature type="region of interest" description="Disordered" evidence="1">
    <location>
        <begin position="233"/>
        <end position="271"/>
    </location>
</feature>
<dbReference type="AlphaFoldDB" id="A0AAE0IMP7"/>
<protein>
    <recommendedName>
        <fullName evidence="4">Pal1-like protein</fullName>
    </recommendedName>
</protein>
<reference evidence="2" key="1">
    <citation type="journal article" date="2023" name="Mol. Phylogenet. Evol.">
        <title>Genome-scale phylogeny and comparative genomics of the fungal order Sordariales.</title>
        <authorList>
            <person name="Hensen N."/>
            <person name="Bonometti L."/>
            <person name="Westerberg I."/>
            <person name="Brannstrom I.O."/>
            <person name="Guillou S."/>
            <person name="Cros-Aarteil S."/>
            <person name="Calhoun S."/>
            <person name="Haridas S."/>
            <person name="Kuo A."/>
            <person name="Mondo S."/>
            <person name="Pangilinan J."/>
            <person name="Riley R."/>
            <person name="LaButti K."/>
            <person name="Andreopoulos B."/>
            <person name="Lipzen A."/>
            <person name="Chen C."/>
            <person name="Yan M."/>
            <person name="Daum C."/>
            <person name="Ng V."/>
            <person name="Clum A."/>
            <person name="Steindorff A."/>
            <person name="Ohm R.A."/>
            <person name="Martin F."/>
            <person name="Silar P."/>
            <person name="Natvig D.O."/>
            <person name="Lalanne C."/>
            <person name="Gautier V."/>
            <person name="Ament-Velasquez S.L."/>
            <person name="Kruys A."/>
            <person name="Hutchinson M.I."/>
            <person name="Powell A.J."/>
            <person name="Barry K."/>
            <person name="Miller A.N."/>
            <person name="Grigoriev I.V."/>
            <person name="Debuchy R."/>
            <person name="Gladieux P."/>
            <person name="Hiltunen Thoren M."/>
            <person name="Johannesson H."/>
        </authorList>
    </citation>
    <scope>NUCLEOTIDE SEQUENCE</scope>
    <source>
        <strain evidence="2">SMH4131-1</strain>
    </source>
</reference>
<accession>A0AAE0IMP7</accession>
<dbReference type="EMBL" id="JAUEPO010000003">
    <property type="protein sequence ID" value="KAK3327750.1"/>
    <property type="molecule type" value="Genomic_DNA"/>
</dbReference>
<organism evidence="2 3">
    <name type="scientific">Cercophora scortea</name>
    <dbReference type="NCBI Taxonomy" id="314031"/>
    <lineage>
        <taxon>Eukaryota</taxon>
        <taxon>Fungi</taxon>
        <taxon>Dikarya</taxon>
        <taxon>Ascomycota</taxon>
        <taxon>Pezizomycotina</taxon>
        <taxon>Sordariomycetes</taxon>
        <taxon>Sordariomycetidae</taxon>
        <taxon>Sordariales</taxon>
        <taxon>Lasiosphaeriaceae</taxon>
        <taxon>Cercophora</taxon>
    </lineage>
</organism>
<sequence length="271" mass="29120">MAYVSFLSQAAKVIHPVKLRSIYLRVKPAPATLSERRAVLGALKQHGEIEVFKNLQDASSFISVATNLTTADTLIGRSPLEFEYVNESSAHSASLHDVEPPADADAEAAADDLKRTFVIEVFPGDKYGHKSTIQRSPLHGPWPCEADADKSPFLGNDESFATAALSKVVPDDMAARGLRDWETGGLVEDHEVWAPAARDASWFVRQRRLRRSGREGFRELNQPAAGVAPAAAVAVSGEGGGGSGDEMGSESGRGKRGLWRGAARMVEAGRK</sequence>
<gene>
    <name evidence="2" type="ORF">B0T19DRAFT_172906</name>
</gene>
<keyword evidence="3" id="KW-1185">Reference proteome</keyword>
<comment type="caution">
    <text evidence="2">The sequence shown here is derived from an EMBL/GenBank/DDBJ whole genome shotgun (WGS) entry which is preliminary data.</text>
</comment>